<organism evidence="3 4">
    <name type="scientific">Paramecium tetraurelia</name>
    <dbReference type="NCBI Taxonomy" id="5888"/>
    <lineage>
        <taxon>Eukaryota</taxon>
        <taxon>Sar</taxon>
        <taxon>Alveolata</taxon>
        <taxon>Ciliophora</taxon>
        <taxon>Intramacronucleata</taxon>
        <taxon>Oligohymenophorea</taxon>
        <taxon>Peniculida</taxon>
        <taxon>Parameciidae</taxon>
        <taxon>Paramecium</taxon>
    </lineage>
</organism>
<name>A0DFX2_PARTE</name>
<dbReference type="GeneID" id="5035126"/>
<evidence type="ECO:0000256" key="2">
    <source>
        <dbReference type="SAM" id="MobiDB-lite"/>
    </source>
</evidence>
<evidence type="ECO:0000313" key="4">
    <source>
        <dbReference type="Proteomes" id="UP000000600"/>
    </source>
</evidence>
<feature type="region of interest" description="Disordered" evidence="2">
    <location>
        <begin position="46"/>
        <end position="70"/>
    </location>
</feature>
<feature type="coiled-coil region" evidence="1">
    <location>
        <begin position="108"/>
        <end position="135"/>
    </location>
</feature>
<dbReference type="KEGG" id="ptm:GSPATT00002067001"/>
<reference evidence="3 4" key="1">
    <citation type="journal article" date="2006" name="Nature">
        <title>Global trends of whole-genome duplications revealed by the ciliate Paramecium tetraurelia.</title>
        <authorList>
            <consortium name="Genoscope"/>
            <person name="Aury J.-M."/>
            <person name="Jaillon O."/>
            <person name="Duret L."/>
            <person name="Noel B."/>
            <person name="Jubin C."/>
            <person name="Porcel B.M."/>
            <person name="Segurens B."/>
            <person name="Daubin V."/>
            <person name="Anthouard V."/>
            <person name="Aiach N."/>
            <person name="Arnaiz O."/>
            <person name="Billaut A."/>
            <person name="Beisson J."/>
            <person name="Blanc I."/>
            <person name="Bouhouche K."/>
            <person name="Camara F."/>
            <person name="Duharcourt S."/>
            <person name="Guigo R."/>
            <person name="Gogendeau D."/>
            <person name="Katinka M."/>
            <person name="Keller A.-M."/>
            <person name="Kissmehl R."/>
            <person name="Klotz C."/>
            <person name="Koll F."/>
            <person name="Le Moue A."/>
            <person name="Lepere C."/>
            <person name="Malinsky S."/>
            <person name="Nowacki M."/>
            <person name="Nowak J.K."/>
            <person name="Plattner H."/>
            <person name="Poulain J."/>
            <person name="Ruiz F."/>
            <person name="Serrano V."/>
            <person name="Zagulski M."/>
            <person name="Dessen P."/>
            <person name="Betermier M."/>
            <person name="Weissenbach J."/>
            <person name="Scarpelli C."/>
            <person name="Schachter V."/>
            <person name="Sperling L."/>
            <person name="Meyer E."/>
            <person name="Cohen J."/>
            <person name="Wincker P."/>
        </authorList>
    </citation>
    <scope>NUCLEOTIDE SEQUENCE [LARGE SCALE GENOMIC DNA]</scope>
    <source>
        <strain evidence="3 4">Stock d4-2</strain>
    </source>
</reference>
<keyword evidence="1" id="KW-0175">Coiled coil</keyword>
<sequence>MSNKIQEGCVSARQKLYNDQEFRDVVKTFHEIVIQINKSFYDQSFQGVKKQKKKKQNQQPPQQIQTKKKEEFKLFRRNSYHIQIAYKLYNKNKQENQIDECDPTYHSKKLRNSNLMELENQLNNHNNNHVPLNETSLQK</sequence>
<evidence type="ECO:0000313" key="3">
    <source>
        <dbReference type="EMBL" id="CAK81939.1"/>
    </source>
</evidence>
<dbReference type="Proteomes" id="UP000000600">
    <property type="component" value="Unassembled WGS sequence"/>
</dbReference>
<dbReference type="OMA" id="FHEIVIQ"/>
<protein>
    <submittedName>
        <fullName evidence="3">Uncharacterized protein</fullName>
    </submittedName>
</protein>
<dbReference type="OrthoDB" id="310611at2759"/>
<dbReference type="InParanoid" id="A0DFX2"/>
<evidence type="ECO:0000256" key="1">
    <source>
        <dbReference type="SAM" id="Coils"/>
    </source>
</evidence>
<accession>A0DFX2</accession>
<dbReference type="RefSeq" id="XP_001449336.1">
    <property type="nucleotide sequence ID" value="XM_001449299.1"/>
</dbReference>
<dbReference type="EMBL" id="CT868429">
    <property type="protein sequence ID" value="CAK81939.1"/>
    <property type="molecule type" value="Genomic_DNA"/>
</dbReference>
<gene>
    <name evidence="3" type="ORF">GSPATT00002067001</name>
</gene>
<dbReference type="AlphaFoldDB" id="A0DFX2"/>
<dbReference type="HOGENOM" id="CLU_1942142_0_0_1"/>
<keyword evidence="4" id="KW-1185">Reference proteome</keyword>
<proteinExistence type="predicted"/>